<sequence length="207" mass="22779">MPSYSIYEDLNVVSSCMQGGDTIDPSSCMDCNADDELIHNIHHHHHHESFYNIQKTTFSSSTAGSKMIMPTTANNLSYSSSKSYHLLNTTTSTTTSHTKQATTLGFIDLNVHSSLLSFGDNKENIDPMTGRVYPVLQPLSMKSKSSNNPHLQRNPLKDITQQVLGVNRKQSNTFSTPTSSEKNSANRKLPGSRSSGNPLSPSALYLR</sequence>
<organism evidence="2 3">
    <name type="scientific">Naegleria fowleri</name>
    <name type="common">Brain eating amoeba</name>
    <dbReference type="NCBI Taxonomy" id="5763"/>
    <lineage>
        <taxon>Eukaryota</taxon>
        <taxon>Discoba</taxon>
        <taxon>Heterolobosea</taxon>
        <taxon>Tetramitia</taxon>
        <taxon>Eutetramitia</taxon>
        <taxon>Vahlkampfiidae</taxon>
        <taxon>Naegleria</taxon>
    </lineage>
</organism>
<feature type="compositionally biased region" description="Polar residues" evidence="1">
    <location>
        <begin position="140"/>
        <end position="151"/>
    </location>
</feature>
<dbReference type="VEuPathDB" id="AmoebaDB:NfTy_064750"/>
<dbReference type="EMBL" id="VFQX01000035">
    <property type="protein sequence ID" value="KAF0977083.1"/>
    <property type="molecule type" value="Genomic_DNA"/>
</dbReference>
<reference evidence="2 3" key="1">
    <citation type="journal article" date="2019" name="Sci. Rep.">
        <title>Nanopore sequencing improves the draft genome of the human pathogenic amoeba Naegleria fowleri.</title>
        <authorList>
            <person name="Liechti N."/>
            <person name="Schurch N."/>
            <person name="Bruggmann R."/>
            <person name="Wittwer M."/>
        </authorList>
    </citation>
    <scope>NUCLEOTIDE SEQUENCE [LARGE SCALE GENOMIC DNA]</scope>
    <source>
        <strain evidence="2 3">ATCC 30894</strain>
    </source>
</reference>
<dbReference type="VEuPathDB" id="AmoebaDB:FDP41_003736"/>
<evidence type="ECO:0000256" key="1">
    <source>
        <dbReference type="SAM" id="MobiDB-lite"/>
    </source>
</evidence>
<protein>
    <submittedName>
        <fullName evidence="2">Uncharacterized protein</fullName>
    </submittedName>
</protein>
<dbReference type="RefSeq" id="XP_044561796.1">
    <property type="nucleotide sequence ID" value="XM_044707073.1"/>
</dbReference>
<accession>A0A6A5BGS2</accession>
<feature type="region of interest" description="Disordered" evidence="1">
    <location>
        <begin position="140"/>
        <end position="207"/>
    </location>
</feature>
<name>A0A6A5BGS2_NAEFO</name>
<dbReference type="OrthoDB" id="10409853at2759"/>
<keyword evidence="3" id="KW-1185">Reference proteome</keyword>
<dbReference type="AlphaFoldDB" id="A0A6A5BGS2"/>
<dbReference type="VEuPathDB" id="AmoebaDB:NF0077900"/>
<dbReference type="GeneID" id="68110954"/>
<gene>
    <name evidence="2" type="ORF">FDP41_003736</name>
</gene>
<feature type="compositionally biased region" description="Polar residues" evidence="1">
    <location>
        <begin position="159"/>
        <end position="183"/>
    </location>
</feature>
<proteinExistence type="predicted"/>
<dbReference type="Gene3D" id="2.60.40.3340">
    <property type="entry name" value="Domain of unknown function DUF4426"/>
    <property type="match status" value="1"/>
</dbReference>
<dbReference type="Proteomes" id="UP000444721">
    <property type="component" value="Unassembled WGS sequence"/>
</dbReference>
<comment type="caution">
    <text evidence="2">The sequence shown here is derived from an EMBL/GenBank/DDBJ whole genome shotgun (WGS) entry which is preliminary data.</text>
</comment>
<dbReference type="OMA" id="IMPTTAN"/>
<evidence type="ECO:0000313" key="2">
    <source>
        <dbReference type="EMBL" id="KAF0977083.1"/>
    </source>
</evidence>
<evidence type="ECO:0000313" key="3">
    <source>
        <dbReference type="Proteomes" id="UP000444721"/>
    </source>
</evidence>